<gene>
    <name evidence="1" type="ORF">DWV92_09285</name>
</gene>
<dbReference type="Proteomes" id="UP000265970">
    <property type="component" value="Unassembled WGS sequence"/>
</dbReference>
<protein>
    <submittedName>
        <fullName evidence="1">Uncharacterized protein</fullName>
    </submittedName>
</protein>
<dbReference type="EMBL" id="QRZV01000009">
    <property type="protein sequence ID" value="RGW07000.1"/>
    <property type="molecule type" value="Genomic_DNA"/>
</dbReference>
<name>A0A395XBS4_9BIFI</name>
<evidence type="ECO:0000313" key="1">
    <source>
        <dbReference type="EMBL" id="RGW07000.1"/>
    </source>
</evidence>
<reference evidence="1 2" key="1">
    <citation type="submission" date="2018-08" db="EMBL/GenBank/DDBJ databases">
        <title>A genome reference for cultivated species of the human gut microbiota.</title>
        <authorList>
            <person name="Zou Y."/>
            <person name="Xue W."/>
            <person name="Luo G."/>
        </authorList>
    </citation>
    <scope>NUCLEOTIDE SEQUENCE [LARGE SCALE GENOMIC DNA]</scope>
    <source>
        <strain evidence="1 2">AF13-3LB</strain>
    </source>
</reference>
<comment type="caution">
    <text evidence="1">The sequence shown here is derived from an EMBL/GenBank/DDBJ whole genome shotgun (WGS) entry which is preliminary data.</text>
</comment>
<organism evidence="1 2">
    <name type="scientific">Bifidobacterium pseudolongum</name>
    <dbReference type="NCBI Taxonomy" id="1694"/>
    <lineage>
        <taxon>Bacteria</taxon>
        <taxon>Bacillati</taxon>
        <taxon>Actinomycetota</taxon>
        <taxon>Actinomycetes</taxon>
        <taxon>Bifidobacteriales</taxon>
        <taxon>Bifidobacteriaceae</taxon>
        <taxon>Bifidobacterium</taxon>
    </lineage>
</organism>
<sequence length="82" mass="9441">MSNEEYGFRPGYMTALDDVDRHLHAWCDALEVNLKRAERDGHPKQAERLRDAISHYEAVRDRILVPLLNRINPAAGEGVRDE</sequence>
<dbReference type="RefSeq" id="WP_118239764.1">
    <property type="nucleotide sequence ID" value="NZ_QRZV01000009.1"/>
</dbReference>
<dbReference type="AlphaFoldDB" id="A0A395XBS4"/>
<proteinExistence type="predicted"/>
<evidence type="ECO:0000313" key="2">
    <source>
        <dbReference type="Proteomes" id="UP000265970"/>
    </source>
</evidence>
<accession>A0A395XBS4</accession>